<sequence length="260" mass="26867">MRNLKSFIAGSGIGTLGGLIGLGGAEFRLPVLVAGFGFNTLQAIILNLVISLVTVFFSFIFRSGATAVETILNNGFLILNLLSGTLIGSYCGALFASRIKMAALNKAVMVLLVGLSAIMMFQHFFPFSANPLFSNTYLMFSAGMAAGLVIGSISSLLGVAGGELLIPTFMLLYGVDIKLAGSLSLAVSFPTLIVGIAKYASSDSFKIVGAQKVFLSYMALGSIAGAYAGSLLLGIVSSSILSLALGVILLVSAVKIFHGK</sequence>
<gene>
    <name evidence="6" type="ORF">A3F83_06685</name>
</gene>
<evidence type="ECO:0000256" key="4">
    <source>
        <dbReference type="ARBA" id="ARBA00023136"/>
    </source>
</evidence>
<feature type="transmembrane region" description="Helical" evidence="5">
    <location>
        <begin position="31"/>
        <end position="59"/>
    </location>
</feature>
<feature type="transmembrane region" description="Helical" evidence="5">
    <location>
        <begin position="213"/>
        <end position="233"/>
    </location>
</feature>
<dbReference type="Pfam" id="PF01925">
    <property type="entry name" value="TauE"/>
    <property type="match status" value="1"/>
</dbReference>
<comment type="similarity">
    <text evidence="5">Belongs to the 4-toluene sulfonate uptake permease (TSUP) (TC 2.A.102) family.</text>
</comment>
<feature type="transmembrane region" description="Helical" evidence="5">
    <location>
        <begin position="71"/>
        <end position="95"/>
    </location>
</feature>
<comment type="caution">
    <text evidence="6">The sequence shown here is derived from an EMBL/GenBank/DDBJ whole genome shotgun (WGS) entry which is preliminary data.</text>
</comment>
<keyword evidence="5" id="KW-1003">Cell membrane</keyword>
<protein>
    <recommendedName>
        <fullName evidence="5">Probable membrane transporter protein</fullName>
    </recommendedName>
</protein>
<keyword evidence="3 5" id="KW-1133">Transmembrane helix</keyword>
<evidence type="ECO:0000256" key="1">
    <source>
        <dbReference type="ARBA" id="ARBA00004141"/>
    </source>
</evidence>
<name>A0A1F5YRW4_9BACT</name>
<feature type="transmembrane region" description="Helical" evidence="5">
    <location>
        <begin position="107"/>
        <end position="125"/>
    </location>
</feature>
<evidence type="ECO:0000256" key="5">
    <source>
        <dbReference type="RuleBase" id="RU363041"/>
    </source>
</evidence>
<organism evidence="6 7">
    <name type="scientific">Candidatus Glassbacteria bacterium RIFCSPLOWO2_12_FULL_58_11</name>
    <dbReference type="NCBI Taxonomy" id="1817867"/>
    <lineage>
        <taxon>Bacteria</taxon>
        <taxon>Candidatus Glassiibacteriota</taxon>
    </lineage>
</organism>
<dbReference type="GO" id="GO:0005886">
    <property type="term" value="C:plasma membrane"/>
    <property type="evidence" value="ECO:0007669"/>
    <property type="project" value="UniProtKB-SubCell"/>
</dbReference>
<dbReference type="Proteomes" id="UP000179129">
    <property type="component" value="Unassembled WGS sequence"/>
</dbReference>
<dbReference type="InterPro" id="IPR051598">
    <property type="entry name" value="TSUP/Inactive_protease-like"/>
</dbReference>
<dbReference type="STRING" id="1817867.A3F83_06685"/>
<feature type="transmembrane region" description="Helical" evidence="5">
    <location>
        <begin position="239"/>
        <end position="257"/>
    </location>
</feature>
<evidence type="ECO:0000256" key="2">
    <source>
        <dbReference type="ARBA" id="ARBA00022692"/>
    </source>
</evidence>
<accession>A0A1F5YRW4</accession>
<comment type="subcellular location">
    <subcellularLocation>
        <location evidence="5">Cell membrane</location>
        <topology evidence="5">Multi-pass membrane protein</topology>
    </subcellularLocation>
    <subcellularLocation>
        <location evidence="1">Membrane</location>
        <topology evidence="1">Multi-pass membrane protein</topology>
    </subcellularLocation>
</comment>
<dbReference type="PANTHER" id="PTHR43701:SF2">
    <property type="entry name" value="MEMBRANE TRANSPORTER PROTEIN YJNA-RELATED"/>
    <property type="match status" value="1"/>
</dbReference>
<dbReference type="AlphaFoldDB" id="A0A1F5YRW4"/>
<evidence type="ECO:0000256" key="3">
    <source>
        <dbReference type="ARBA" id="ARBA00022989"/>
    </source>
</evidence>
<reference evidence="6 7" key="1">
    <citation type="journal article" date="2016" name="Nat. Commun.">
        <title>Thousands of microbial genomes shed light on interconnected biogeochemical processes in an aquifer system.</title>
        <authorList>
            <person name="Anantharaman K."/>
            <person name="Brown C.T."/>
            <person name="Hug L.A."/>
            <person name="Sharon I."/>
            <person name="Castelle C.J."/>
            <person name="Probst A.J."/>
            <person name="Thomas B.C."/>
            <person name="Singh A."/>
            <person name="Wilkins M.J."/>
            <person name="Karaoz U."/>
            <person name="Brodie E.L."/>
            <person name="Williams K.H."/>
            <person name="Hubbard S.S."/>
            <person name="Banfield J.F."/>
        </authorList>
    </citation>
    <scope>NUCLEOTIDE SEQUENCE [LARGE SCALE GENOMIC DNA]</scope>
</reference>
<dbReference type="PANTHER" id="PTHR43701">
    <property type="entry name" value="MEMBRANE TRANSPORTER PROTEIN MJ0441-RELATED"/>
    <property type="match status" value="1"/>
</dbReference>
<keyword evidence="4 5" id="KW-0472">Membrane</keyword>
<dbReference type="InterPro" id="IPR002781">
    <property type="entry name" value="TM_pro_TauE-like"/>
</dbReference>
<keyword evidence="2 5" id="KW-0812">Transmembrane</keyword>
<feature type="transmembrane region" description="Helical" evidence="5">
    <location>
        <begin position="7"/>
        <end position="25"/>
    </location>
</feature>
<evidence type="ECO:0000313" key="6">
    <source>
        <dbReference type="EMBL" id="OGG02855.1"/>
    </source>
</evidence>
<evidence type="ECO:0000313" key="7">
    <source>
        <dbReference type="Proteomes" id="UP000179129"/>
    </source>
</evidence>
<proteinExistence type="inferred from homology"/>
<feature type="transmembrane region" description="Helical" evidence="5">
    <location>
        <begin position="137"/>
        <end position="159"/>
    </location>
</feature>
<feature type="transmembrane region" description="Helical" evidence="5">
    <location>
        <begin position="179"/>
        <end position="201"/>
    </location>
</feature>
<dbReference type="EMBL" id="MFIX01000169">
    <property type="protein sequence ID" value="OGG02855.1"/>
    <property type="molecule type" value="Genomic_DNA"/>
</dbReference>